<proteinExistence type="predicted"/>
<name>A0AC58H6I4_DANRE</name>
<dbReference type="Proteomes" id="UP000000437">
    <property type="component" value="Chromosome 14"/>
</dbReference>
<accession>A0AC58H6I4</accession>
<evidence type="ECO:0000313" key="1">
    <source>
        <dbReference type="Proteomes" id="UP000000437"/>
    </source>
</evidence>
<keyword evidence="1" id="KW-1185">Reference proteome</keyword>
<protein>
    <submittedName>
        <fullName evidence="2">Nitric oxide-associated protein 1 isoform X1</fullName>
    </submittedName>
</protein>
<reference evidence="2" key="1">
    <citation type="submission" date="2025-08" db="UniProtKB">
        <authorList>
            <consortium name="RefSeq"/>
        </authorList>
    </citation>
    <scope>IDENTIFICATION</scope>
    <source>
        <strain evidence="2">Tuebingen</strain>
        <tissue evidence="2">Fibroblasts and whole tissue</tissue>
    </source>
</reference>
<sequence length="702" mass="77917">MYRLLRASVLRLYAGTGVKHLSGTRTESLRRWKRAGGPALKALQEPHTLLEPHTQEHFLFPDWGTEHEDDGEVLEKGPQLRGPQRNNDDDGEMLERGPQLGALQRKHHDDDGEVRTQSKQLRGLERQLELMKGPVEEHSLIDFHDEGFPLHKPKKKRPQKVFGSPDAQAALSETSCSGCGALLHCTDPQEPGYLPSEKYKPLLEGGGLERAVCQRCFLIQHQQRALSVRMSPDQYRAVVGSIRPLSALVLLILDLLDLPHSIIPDLPQLLGRNKRVVVLGNKVDLLPGDAQNYLQRVRRQLMADCARAGISADPRDVHLISAKTGYGIETLISSLQTRGRHRGDVYLIGMANAGKSTLFNTLLESDYCKSTAADAIHRATISPWPGTTLNLLKFPILNPTAHRLSRRAERLQQTQQNITADELRRITHYSRHGYLIGHVGRTFQLKRAHSKDEVEFDADSLSFGGDLDGDVQKSPKADAELSYNEIKDAHWCYDTPGIIKENDLLSVLTEQEVKLVVPTVAITPRTFLLKPGTVLFLGGLARIDYLQGQNSCWFTVLASSRVPVHITSLDKADDIYQKHAGNTLLGVPCGGEERMKTFPPLIAQDFELQGQDCDTAIADIKISSAGWIAVTADAGDQLLLRTRAPAAAGVCLRTPPLLPHIVRLKGQRIHRSAAYKTRKPQTLMDTGLSARAAQRLHNTHSK</sequence>
<organism evidence="1 2">
    <name type="scientific">Danio rerio</name>
    <name type="common">Zebrafish</name>
    <name type="synonym">Brachydanio rerio</name>
    <dbReference type="NCBI Taxonomy" id="7955"/>
    <lineage>
        <taxon>Eukaryota</taxon>
        <taxon>Metazoa</taxon>
        <taxon>Chordata</taxon>
        <taxon>Craniata</taxon>
        <taxon>Vertebrata</taxon>
        <taxon>Euteleostomi</taxon>
        <taxon>Actinopterygii</taxon>
        <taxon>Neopterygii</taxon>
        <taxon>Teleostei</taxon>
        <taxon>Ostariophysi</taxon>
        <taxon>Cypriniformes</taxon>
        <taxon>Danionidae</taxon>
        <taxon>Danioninae</taxon>
        <taxon>Danio</taxon>
    </lineage>
</organism>
<gene>
    <name evidence="2" type="primary">noa1</name>
    <name evidence="2" type="synonym">zgc:175125</name>
</gene>
<evidence type="ECO:0000313" key="2">
    <source>
        <dbReference type="RefSeq" id="XP_073777591.1"/>
    </source>
</evidence>
<dbReference type="RefSeq" id="XP_073777591.1">
    <property type="nucleotide sequence ID" value="XM_073921490.1"/>
</dbReference>